<keyword evidence="1" id="KW-0732">Signal</keyword>
<name>A0ABP9MXX8_9GAMM</name>
<proteinExistence type="predicted"/>
<dbReference type="EMBL" id="BAABKE010000009">
    <property type="protein sequence ID" value="GAA5103681.1"/>
    <property type="molecule type" value="Genomic_DNA"/>
</dbReference>
<feature type="signal peptide" evidence="1">
    <location>
        <begin position="1"/>
        <end position="18"/>
    </location>
</feature>
<comment type="caution">
    <text evidence="2">The sequence shown here is derived from an EMBL/GenBank/DDBJ whole genome shotgun (WGS) entry which is preliminary data.</text>
</comment>
<evidence type="ECO:0000313" key="3">
    <source>
        <dbReference type="Proteomes" id="UP001500631"/>
    </source>
</evidence>
<gene>
    <name evidence="2" type="ORF">GCM10023338_22550</name>
</gene>
<evidence type="ECO:0008006" key="4">
    <source>
        <dbReference type="Google" id="ProtNLM"/>
    </source>
</evidence>
<organism evidence="2 3">
    <name type="scientific">Wohlfahrtiimonas larvae</name>
    <dbReference type="NCBI Taxonomy" id="1157986"/>
    <lineage>
        <taxon>Bacteria</taxon>
        <taxon>Pseudomonadati</taxon>
        <taxon>Pseudomonadota</taxon>
        <taxon>Gammaproteobacteria</taxon>
        <taxon>Cardiobacteriales</taxon>
        <taxon>Ignatzschineriaceae</taxon>
        <taxon>Wohlfahrtiimonas</taxon>
    </lineage>
</organism>
<feature type="chain" id="PRO_5046691608" description="DUF4424 domain-containing protein" evidence="1">
    <location>
        <begin position="19"/>
        <end position="274"/>
    </location>
</feature>
<dbReference type="RefSeq" id="WP_077926768.1">
    <property type="nucleotide sequence ID" value="NZ_BAABKE010000009.1"/>
</dbReference>
<accession>A0ABP9MXX8</accession>
<sequence>MKIITILSLCLTASLSFAHTTRLNKIIDDTFTYDNSGLYANALNDQPISKNLPKILQKSSISKRIKTTATIHNASQETLNFITIGIDDKPIWISHGEIDDDSYQRYFALGFGFPSEASANAYFNLHILNNTSNNQLGYLHWITYKFNDSIKSYIINFGATITEHLAPPLFPLYKTFNDTTDNTFAYKYLWLCNDAINCQFLKHSDICDRSSHIVSSYDLHTAFSEKCKPYKPYLPIELLGFSSESDASINIQLFDSPAVLKDKQNHPTKIKHDF</sequence>
<evidence type="ECO:0000256" key="1">
    <source>
        <dbReference type="SAM" id="SignalP"/>
    </source>
</evidence>
<dbReference type="Proteomes" id="UP001500631">
    <property type="component" value="Unassembled WGS sequence"/>
</dbReference>
<reference evidence="3" key="1">
    <citation type="journal article" date="2019" name="Int. J. Syst. Evol. Microbiol.">
        <title>The Global Catalogue of Microorganisms (GCM) 10K type strain sequencing project: providing services to taxonomists for standard genome sequencing and annotation.</title>
        <authorList>
            <consortium name="The Broad Institute Genomics Platform"/>
            <consortium name="The Broad Institute Genome Sequencing Center for Infectious Disease"/>
            <person name="Wu L."/>
            <person name="Ma J."/>
        </authorList>
    </citation>
    <scope>NUCLEOTIDE SEQUENCE [LARGE SCALE GENOMIC DNA]</scope>
    <source>
        <strain evidence="3">JCM 18424</strain>
    </source>
</reference>
<keyword evidence="3" id="KW-1185">Reference proteome</keyword>
<evidence type="ECO:0000313" key="2">
    <source>
        <dbReference type="EMBL" id="GAA5103681.1"/>
    </source>
</evidence>
<protein>
    <recommendedName>
        <fullName evidence="4">DUF4424 domain-containing protein</fullName>
    </recommendedName>
</protein>